<dbReference type="EMBL" id="JAIZAY010000012">
    <property type="protein sequence ID" value="KAJ8031407.1"/>
    <property type="molecule type" value="Genomic_DNA"/>
</dbReference>
<comment type="caution">
    <text evidence="1">The sequence shown here is derived from an EMBL/GenBank/DDBJ whole genome shotgun (WGS) entry which is preliminary data.</text>
</comment>
<protein>
    <submittedName>
        <fullName evidence="1">Uncharacterized protein</fullName>
    </submittedName>
</protein>
<dbReference type="Proteomes" id="UP001152320">
    <property type="component" value="Chromosome 12"/>
</dbReference>
<name>A0A9Q1H1B2_HOLLE</name>
<dbReference type="AlphaFoldDB" id="A0A9Q1H1B2"/>
<proteinExistence type="predicted"/>
<keyword evidence="2" id="KW-1185">Reference proteome</keyword>
<gene>
    <name evidence="1" type="ORF">HOLleu_24588</name>
</gene>
<evidence type="ECO:0000313" key="2">
    <source>
        <dbReference type="Proteomes" id="UP001152320"/>
    </source>
</evidence>
<organism evidence="1 2">
    <name type="scientific">Holothuria leucospilota</name>
    <name type="common">Black long sea cucumber</name>
    <name type="synonym">Mertensiothuria leucospilota</name>
    <dbReference type="NCBI Taxonomy" id="206669"/>
    <lineage>
        <taxon>Eukaryota</taxon>
        <taxon>Metazoa</taxon>
        <taxon>Echinodermata</taxon>
        <taxon>Eleutherozoa</taxon>
        <taxon>Echinozoa</taxon>
        <taxon>Holothuroidea</taxon>
        <taxon>Aspidochirotacea</taxon>
        <taxon>Aspidochirotida</taxon>
        <taxon>Holothuriidae</taxon>
        <taxon>Holothuria</taxon>
    </lineage>
</organism>
<reference evidence="1" key="1">
    <citation type="submission" date="2021-10" db="EMBL/GenBank/DDBJ databases">
        <title>Tropical sea cucumber genome reveals ecological adaptation and Cuvierian tubules defense mechanism.</title>
        <authorList>
            <person name="Chen T."/>
        </authorList>
    </citation>
    <scope>NUCLEOTIDE SEQUENCE</scope>
    <source>
        <strain evidence="1">Nanhai2018</strain>
        <tissue evidence="1">Muscle</tissue>
    </source>
</reference>
<evidence type="ECO:0000313" key="1">
    <source>
        <dbReference type="EMBL" id="KAJ8031407.1"/>
    </source>
</evidence>
<accession>A0A9Q1H1B2</accession>
<sequence>MRRLVGWRRSGHGRSALVHTLSPKLCLSQFSVVDHSARASMKNAVRCESKCELQDSLIIDISNANGGSRSFVTRTTPD</sequence>